<proteinExistence type="predicted"/>
<dbReference type="RefSeq" id="WP_155313215.1">
    <property type="nucleotide sequence ID" value="NZ_AP021879.1"/>
</dbReference>
<dbReference type="Proteomes" id="UP000422108">
    <property type="component" value="Chromosome"/>
</dbReference>
<sequence>MQMSISGMDAFAAVGVALKLAEAIGYTSVPTVCIGLGPAAMVVIWHHDGIFVVHIQQML</sequence>
<name>A0A5K8AIF6_9BACT</name>
<gene>
    <name evidence="1" type="ORF">DSCOOX_56550</name>
</gene>
<dbReference type="AlphaFoldDB" id="A0A5K8AIF6"/>
<reference evidence="1 2" key="1">
    <citation type="submission" date="2019-11" db="EMBL/GenBank/DDBJ databases">
        <title>Comparative genomics of hydrocarbon-degrading Desulfosarcina strains.</title>
        <authorList>
            <person name="Watanabe M."/>
            <person name="Kojima H."/>
            <person name="Fukui M."/>
        </authorList>
    </citation>
    <scope>NUCLEOTIDE SEQUENCE [LARGE SCALE GENOMIC DNA]</scope>
    <source>
        <strain evidence="2">oXyS1</strain>
    </source>
</reference>
<keyword evidence="2" id="KW-1185">Reference proteome</keyword>
<accession>A0A5K8AIF6</accession>
<evidence type="ECO:0000313" key="1">
    <source>
        <dbReference type="EMBL" id="BBO92475.1"/>
    </source>
</evidence>
<dbReference type="EMBL" id="AP021879">
    <property type="protein sequence ID" value="BBO92475.1"/>
    <property type="molecule type" value="Genomic_DNA"/>
</dbReference>
<organism evidence="1 2">
    <name type="scientific">Desulfosarcina ovata subsp. ovata</name>
    <dbReference type="NCBI Taxonomy" id="2752305"/>
    <lineage>
        <taxon>Bacteria</taxon>
        <taxon>Pseudomonadati</taxon>
        <taxon>Thermodesulfobacteriota</taxon>
        <taxon>Desulfobacteria</taxon>
        <taxon>Desulfobacterales</taxon>
        <taxon>Desulfosarcinaceae</taxon>
        <taxon>Desulfosarcina</taxon>
    </lineage>
</organism>
<protein>
    <submittedName>
        <fullName evidence="1">Uncharacterized protein</fullName>
    </submittedName>
</protein>
<evidence type="ECO:0000313" key="2">
    <source>
        <dbReference type="Proteomes" id="UP000422108"/>
    </source>
</evidence>